<comment type="caution">
    <text evidence="2">The sequence shown here is derived from an EMBL/GenBank/DDBJ whole genome shotgun (WGS) entry which is preliminary data.</text>
</comment>
<protein>
    <submittedName>
        <fullName evidence="2">La ribonucleoprotein domain member 1</fullName>
    </submittedName>
</protein>
<dbReference type="OrthoDB" id="340227at2759"/>
<evidence type="ECO:0000313" key="2">
    <source>
        <dbReference type="EMBL" id="RCI00061.1"/>
    </source>
</evidence>
<dbReference type="STRING" id="4846.A0A367KD39"/>
<keyword evidence="3" id="KW-1185">Reference proteome</keyword>
<sequence length="108" mass="13240">YGLECLFRFYSYGLEKSYRKDLFQDFEELTLADYDRGHLYGLEKFWAYEYYRKDKQKRKVKFTERMTELMSKYKTLEDFRNADEPNQEVPEDTYKVPRHGKTKVNASN</sequence>
<dbReference type="InterPro" id="IPR006607">
    <property type="entry name" value="DM15"/>
</dbReference>
<feature type="region of interest" description="Disordered" evidence="1">
    <location>
        <begin position="80"/>
        <end position="108"/>
    </location>
</feature>
<evidence type="ECO:0000313" key="3">
    <source>
        <dbReference type="Proteomes" id="UP000253551"/>
    </source>
</evidence>
<feature type="non-terminal residue" evidence="2">
    <location>
        <position position="1"/>
    </location>
</feature>
<dbReference type="GO" id="GO:0048255">
    <property type="term" value="P:mRNA stabilization"/>
    <property type="evidence" value="ECO:0007669"/>
    <property type="project" value="InterPro"/>
</dbReference>
<dbReference type="Pfam" id="PF21071">
    <property type="entry name" value="LARP1_HEAT"/>
    <property type="match status" value="1"/>
</dbReference>
<keyword evidence="2" id="KW-0687">Ribonucleoprotein</keyword>
<dbReference type="Proteomes" id="UP000253551">
    <property type="component" value="Unassembled WGS sequence"/>
</dbReference>
<reference evidence="2 3" key="1">
    <citation type="journal article" date="2018" name="G3 (Bethesda)">
        <title>Phylogenetic and Phylogenomic Definition of Rhizopus Species.</title>
        <authorList>
            <person name="Gryganskyi A.P."/>
            <person name="Golan J."/>
            <person name="Dolatabadi S."/>
            <person name="Mondo S."/>
            <person name="Robb S."/>
            <person name="Idnurm A."/>
            <person name="Muszewska A."/>
            <person name="Steczkiewicz K."/>
            <person name="Masonjones S."/>
            <person name="Liao H.L."/>
            <person name="Gajdeczka M.T."/>
            <person name="Anike F."/>
            <person name="Vuek A."/>
            <person name="Anishchenko I.M."/>
            <person name="Voigt K."/>
            <person name="de Hoog G.S."/>
            <person name="Smith M.E."/>
            <person name="Heitman J."/>
            <person name="Vilgalys R."/>
            <person name="Stajich J.E."/>
        </authorList>
    </citation>
    <scope>NUCLEOTIDE SEQUENCE [LARGE SCALE GENOMIC DNA]</scope>
    <source>
        <strain evidence="2 3">LSU 92-RS-03</strain>
    </source>
</reference>
<accession>A0A367KD39</accession>
<proteinExistence type="predicted"/>
<evidence type="ECO:0000256" key="1">
    <source>
        <dbReference type="SAM" id="MobiDB-lite"/>
    </source>
</evidence>
<dbReference type="GO" id="GO:0000339">
    <property type="term" value="F:RNA cap binding"/>
    <property type="evidence" value="ECO:0007669"/>
    <property type="project" value="InterPro"/>
</dbReference>
<dbReference type="EMBL" id="PJQM01001882">
    <property type="protein sequence ID" value="RCI00061.1"/>
    <property type="molecule type" value="Genomic_DNA"/>
</dbReference>
<dbReference type="AlphaFoldDB" id="A0A367KD39"/>
<name>A0A367KD39_RHIST</name>
<dbReference type="GO" id="GO:1990904">
    <property type="term" value="C:ribonucleoprotein complex"/>
    <property type="evidence" value="ECO:0007669"/>
    <property type="project" value="UniProtKB-KW"/>
</dbReference>
<gene>
    <name evidence="2" type="primary">LARP1_2</name>
    <name evidence="2" type="ORF">CU098_003497</name>
</gene>
<organism evidence="2 3">
    <name type="scientific">Rhizopus stolonifer</name>
    <name type="common">Rhizopus nigricans</name>
    <dbReference type="NCBI Taxonomy" id="4846"/>
    <lineage>
        <taxon>Eukaryota</taxon>
        <taxon>Fungi</taxon>
        <taxon>Fungi incertae sedis</taxon>
        <taxon>Mucoromycota</taxon>
        <taxon>Mucoromycotina</taxon>
        <taxon>Mucoromycetes</taxon>
        <taxon>Mucorales</taxon>
        <taxon>Mucorineae</taxon>
        <taxon>Rhizopodaceae</taxon>
        <taxon>Rhizopus</taxon>
    </lineage>
</organism>